<feature type="transmembrane region" description="Helical" evidence="11">
    <location>
        <begin position="94"/>
        <end position="115"/>
    </location>
</feature>
<comment type="caution">
    <text evidence="13">The sequence shown here is derived from an EMBL/GenBank/DDBJ whole genome shotgun (WGS) entry which is preliminary data.</text>
</comment>
<keyword evidence="3" id="KW-0813">Transport</keyword>
<keyword evidence="6" id="KW-0479">Metal-binding</keyword>
<evidence type="ECO:0000256" key="11">
    <source>
        <dbReference type="SAM" id="Phobius"/>
    </source>
</evidence>
<keyword evidence="10 11" id="KW-0472">Membrane</keyword>
<evidence type="ECO:0000256" key="2">
    <source>
        <dbReference type="ARBA" id="ARBA00004141"/>
    </source>
</evidence>
<evidence type="ECO:0000256" key="4">
    <source>
        <dbReference type="ARBA" id="ARBA00022617"/>
    </source>
</evidence>
<feature type="transmembrane region" description="Helical" evidence="11">
    <location>
        <begin position="175"/>
        <end position="197"/>
    </location>
</feature>
<evidence type="ECO:0000256" key="7">
    <source>
        <dbReference type="ARBA" id="ARBA00022982"/>
    </source>
</evidence>
<evidence type="ECO:0000256" key="6">
    <source>
        <dbReference type="ARBA" id="ARBA00022723"/>
    </source>
</evidence>
<feature type="domain" description="Cytochrome b561" evidence="12">
    <location>
        <begin position="1"/>
        <end position="197"/>
    </location>
</feature>
<accession>A0A9W9AUW3</accession>
<evidence type="ECO:0000313" key="13">
    <source>
        <dbReference type="EMBL" id="KAJ4490034.1"/>
    </source>
</evidence>
<feature type="transmembrane region" description="Helical" evidence="11">
    <location>
        <begin position="17"/>
        <end position="42"/>
    </location>
</feature>
<evidence type="ECO:0000256" key="1">
    <source>
        <dbReference type="ARBA" id="ARBA00001970"/>
    </source>
</evidence>
<sequence length="224" mass="24593">MPADTQGPGYDYHDTLIIAHAVLASIATLITAPAAILVARYFRSRTWWFRAHVVLQAFTVVFTIMFFTLSAVAVASGGHGTQFVGPKKDPHHDLGLSVAILLWVEAIFGIAAHYTHTAHSATSGAFPTIKAKKSPLRHLHAWYGIFVAGLLYAGMKTGIDEWNMVADSGTLVPNGIQIAFWVIFSLEIAAYVIGWFLEAFRGQRNSRMISDHLGDEEKRDTPSI</sequence>
<feature type="transmembrane region" description="Helical" evidence="11">
    <location>
        <begin position="54"/>
        <end position="74"/>
    </location>
</feature>
<reference evidence="13" key="1">
    <citation type="submission" date="2022-08" db="EMBL/GenBank/DDBJ databases">
        <title>A Global Phylogenomic Analysis of the Shiitake Genus Lentinula.</title>
        <authorList>
            <consortium name="DOE Joint Genome Institute"/>
            <person name="Sierra-Patev S."/>
            <person name="Min B."/>
            <person name="Naranjo-Ortiz M."/>
            <person name="Looney B."/>
            <person name="Konkel Z."/>
            <person name="Slot J.C."/>
            <person name="Sakamoto Y."/>
            <person name="Steenwyk J.L."/>
            <person name="Rokas A."/>
            <person name="Carro J."/>
            <person name="Camarero S."/>
            <person name="Ferreira P."/>
            <person name="Molpeceres G."/>
            <person name="Ruiz-Duenas F.J."/>
            <person name="Serrano A."/>
            <person name="Henrissat B."/>
            <person name="Drula E."/>
            <person name="Hughes K.W."/>
            <person name="Mata J.L."/>
            <person name="Ishikawa N.K."/>
            <person name="Vargas-Isla R."/>
            <person name="Ushijima S."/>
            <person name="Smith C.A."/>
            <person name="Ahrendt S."/>
            <person name="Andreopoulos W."/>
            <person name="He G."/>
            <person name="Labutti K."/>
            <person name="Lipzen A."/>
            <person name="Ng V."/>
            <person name="Riley R."/>
            <person name="Sandor L."/>
            <person name="Barry K."/>
            <person name="Martinez A.T."/>
            <person name="Xiao Y."/>
            <person name="Gibbons J.G."/>
            <person name="Terashima K."/>
            <person name="Grigoriev I.V."/>
            <person name="Hibbett D.S."/>
        </authorList>
    </citation>
    <scope>NUCLEOTIDE SEQUENCE</scope>
    <source>
        <strain evidence="13">JLM2183</strain>
    </source>
</reference>
<dbReference type="PROSITE" id="PS50939">
    <property type="entry name" value="CYTOCHROME_B561"/>
    <property type="match status" value="1"/>
</dbReference>
<evidence type="ECO:0000256" key="10">
    <source>
        <dbReference type="ARBA" id="ARBA00023136"/>
    </source>
</evidence>
<keyword evidence="14" id="KW-1185">Reference proteome</keyword>
<evidence type="ECO:0000256" key="5">
    <source>
        <dbReference type="ARBA" id="ARBA00022692"/>
    </source>
</evidence>
<dbReference type="GO" id="GO:0140575">
    <property type="term" value="F:transmembrane monodehydroascorbate reductase activity"/>
    <property type="evidence" value="ECO:0007669"/>
    <property type="project" value="InterPro"/>
</dbReference>
<evidence type="ECO:0000259" key="12">
    <source>
        <dbReference type="PROSITE" id="PS50939"/>
    </source>
</evidence>
<dbReference type="PANTHER" id="PTHR15422">
    <property type="entry name" value="OS05G0565100 PROTEIN"/>
    <property type="match status" value="1"/>
</dbReference>
<dbReference type="AlphaFoldDB" id="A0A9W9AUW3"/>
<feature type="transmembrane region" description="Helical" evidence="11">
    <location>
        <begin position="136"/>
        <end position="155"/>
    </location>
</feature>
<keyword evidence="7" id="KW-0249">Electron transport</keyword>
<comment type="subcellular location">
    <subcellularLocation>
        <location evidence="2">Membrane</location>
        <topology evidence="2">Multi-pass membrane protein</topology>
    </subcellularLocation>
</comment>
<dbReference type="PANTHER" id="PTHR15422:SF24">
    <property type="entry name" value="DOMON RELATED DOMAIN-CONTAINING PROTEIN"/>
    <property type="match status" value="1"/>
</dbReference>
<proteinExistence type="predicted"/>
<keyword evidence="5 11" id="KW-0812">Transmembrane</keyword>
<evidence type="ECO:0000256" key="9">
    <source>
        <dbReference type="ARBA" id="ARBA00023004"/>
    </source>
</evidence>
<evidence type="ECO:0000313" key="14">
    <source>
        <dbReference type="Proteomes" id="UP001150266"/>
    </source>
</evidence>
<protein>
    <recommendedName>
        <fullName evidence="12">Cytochrome b561 domain-containing protein</fullName>
    </recommendedName>
</protein>
<keyword evidence="8 11" id="KW-1133">Transmembrane helix</keyword>
<keyword evidence="4" id="KW-0349">Heme</keyword>
<dbReference type="GO" id="GO:0016020">
    <property type="term" value="C:membrane"/>
    <property type="evidence" value="ECO:0007669"/>
    <property type="project" value="UniProtKB-SubCell"/>
</dbReference>
<dbReference type="Proteomes" id="UP001150266">
    <property type="component" value="Unassembled WGS sequence"/>
</dbReference>
<gene>
    <name evidence="13" type="ORF">J3R30DRAFT_3399475</name>
</gene>
<dbReference type="CDD" id="cd08760">
    <property type="entry name" value="Cyt_b561_FRRS1_like"/>
    <property type="match status" value="1"/>
</dbReference>
<comment type="cofactor">
    <cofactor evidence="1">
        <name>heme b</name>
        <dbReference type="ChEBI" id="CHEBI:60344"/>
    </cofactor>
</comment>
<name>A0A9W9AUW3_9AGAR</name>
<dbReference type="Gene3D" id="1.20.120.1770">
    <property type="match status" value="1"/>
</dbReference>
<organism evidence="13 14">
    <name type="scientific">Lentinula aciculospora</name>
    <dbReference type="NCBI Taxonomy" id="153920"/>
    <lineage>
        <taxon>Eukaryota</taxon>
        <taxon>Fungi</taxon>
        <taxon>Dikarya</taxon>
        <taxon>Basidiomycota</taxon>
        <taxon>Agaricomycotina</taxon>
        <taxon>Agaricomycetes</taxon>
        <taxon>Agaricomycetidae</taxon>
        <taxon>Agaricales</taxon>
        <taxon>Marasmiineae</taxon>
        <taxon>Omphalotaceae</taxon>
        <taxon>Lentinula</taxon>
    </lineage>
</organism>
<dbReference type="InterPro" id="IPR006593">
    <property type="entry name" value="Cyt_b561/ferric_Rdtase_TM"/>
</dbReference>
<dbReference type="InterPro" id="IPR045150">
    <property type="entry name" value="CYB561D1/2"/>
</dbReference>
<dbReference type="OrthoDB" id="19261at2759"/>
<dbReference type="GO" id="GO:0020037">
    <property type="term" value="F:heme binding"/>
    <property type="evidence" value="ECO:0007669"/>
    <property type="project" value="TreeGrafter"/>
</dbReference>
<keyword evidence="9" id="KW-0408">Iron</keyword>
<dbReference type="GO" id="GO:0046872">
    <property type="term" value="F:metal ion binding"/>
    <property type="evidence" value="ECO:0007669"/>
    <property type="project" value="UniProtKB-KW"/>
</dbReference>
<dbReference type="EMBL" id="JAOTPV010000001">
    <property type="protein sequence ID" value="KAJ4490034.1"/>
    <property type="molecule type" value="Genomic_DNA"/>
</dbReference>
<evidence type="ECO:0000256" key="3">
    <source>
        <dbReference type="ARBA" id="ARBA00022448"/>
    </source>
</evidence>
<evidence type="ECO:0000256" key="8">
    <source>
        <dbReference type="ARBA" id="ARBA00022989"/>
    </source>
</evidence>